<organism evidence="6 7">
    <name type="scientific">Pseudomonas mucidolens</name>
    <dbReference type="NCBI Taxonomy" id="46679"/>
    <lineage>
        <taxon>Bacteria</taxon>
        <taxon>Pseudomonadati</taxon>
        <taxon>Pseudomonadota</taxon>
        <taxon>Gammaproteobacteria</taxon>
        <taxon>Pseudomonadales</taxon>
        <taxon>Pseudomonadaceae</taxon>
        <taxon>Pseudomonas</taxon>
    </lineage>
</organism>
<dbReference type="PANTHER" id="PTHR30055">
    <property type="entry name" value="HTH-TYPE TRANSCRIPTIONAL REGULATOR RUTR"/>
    <property type="match status" value="1"/>
</dbReference>
<feature type="domain" description="HTH tetR-type" evidence="5">
    <location>
        <begin position="7"/>
        <end position="67"/>
    </location>
</feature>
<evidence type="ECO:0000256" key="4">
    <source>
        <dbReference type="PROSITE-ProRule" id="PRU00335"/>
    </source>
</evidence>
<protein>
    <submittedName>
        <fullName evidence="6">Transcriptional regulator, TetR family</fullName>
    </submittedName>
</protein>
<dbReference type="Gene3D" id="1.10.357.10">
    <property type="entry name" value="Tetracycline Repressor, domain 2"/>
    <property type="match status" value="1"/>
</dbReference>
<evidence type="ECO:0000256" key="1">
    <source>
        <dbReference type="ARBA" id="ARBA00023015"/>
    </source>
</evidence>
<name>A0A1H2MPQ6_9PSED</name>
<dbReference type="PANTHER" id="PTHR30055:SF234">
    <property type="entry name" value="HTH-TYPE TRANSCRIPTIONAL REGULATOR BETI"/>
    <property type="match status" value="1"/>
</dbReference>
<evidence type="ECO:0000259" key="5">
    <source>
        <dbReference type="PROSITE" id="PS50977"/>
    </source>
</evidence>
<dbReference type="InterPro" id="IPR050109">
    <property type="entry name" value="HTH-type_TetR-like_transc_reg"/>
</dbReference>
<keyword evidence="2 4" id="KW-0238">DNA-binding</keyword>
<dbReference type="OrthoDB" id="7028830at2"/>
<gene>
    <name evidence="6" type="ORF">SAMN05216202_2152</name>
</gene>
<keyword evidence="1" id="KW-0805">Transcription regulation</keyword>
<dbReference type="InterPro" id="IPR001647">
    <property type="entry name" value="HTH_TetR"/>
</dbReference>
<proteinExistence type="predicted"/>
<dbReference type="Pfam" id="PF00440">
    <property type="entry name" value="TetR_N"/>
    <property type="match status" value="1"/>
</dbReference>
<dbReference type="PRINTS" id="PR00455">
    <property type="entry name" value="HTHTETR"/>
</dbReference>
<dbReference type="GO" id="GO:0000976">
    <property type="term" value="F:transcription cis-regulatory region binding"/>
    <property type="evidence" value="ECO:0007669"/>
    <property type="project" value="TreeGrafter"/>
</dbReference>
<dbReference type="SUPFAM" id="SSF46689">
    <property type="entry name" value="Homeodomain-like"/>
    <property type="match status" value="1"/>
</dbReference>
<dbReference type="GO" id="GO:0003700">
    <property type="term" value="F:DNA-binding transcription factor activity"/>
    <property type="evidence" value="ECO:0007669"/>
    <property type="project" value="TreeGrafter"/>
</dbReference>
<keyword evidence="7" id="KW-1185">Reference proteome</keyword>
<dbReference type="EMBL" id="LT629802">
    <property type="protein sequence ID" value="SDU95247.1"/>
    <property type="molecule type" value="Genomic_DNA"/>
</dbReference>
<reference evidence="7" key="1">
    <citation type="submission" date="2016-10" db="EMBL/GenBank/DDBJ databases">
        <authorList>
            <person name="Varghese N."/>
            <person name="Submissions S."/>
        </authorList>
    </citation>
    <scope>NUCLEOTIDE SEQUENCE [LARGE SCALE GENOMIC DNA]</scope>
    <source>
        <strain evidence="7">LMG 2223</strain>
    </source>
</reference>
<dbReference type="AlphaFoldDB" id="A0A1H2MPQ6"/>
<dbReference type="RefSeq" id="WP_084376629.1">
    <property type="nucleotide sequence ID" value="NZ_LS483433.1"/>
</dbReference>
<dbReference type="Proteomes" id="UP000198600">
    <property type="component" value="Chromosome I"/>
</dbReference>
<sequence length="214" mass="23948">MTALDVKSARDRILEGACELFALHGFQAVSLRDLATYVGVKPGSLYHHIESKQSLLYELVEDAVSELLYRTRLNLRRKAQARDRLDCFIDTLLGFKQHSVNRTILLSREYINLAGEQAKEFSDLKSEYTQILSDIIKDLVKTGSSQPLMLSMATDAVIGMLFSQAHWLNAQVNVSGSQQGVVFKRFTYGIISTMSIEAPAQSRESGPKQCSSRK</sequence>
<accession>A0A1H2MPQ6</accession>
<dbReference type="InterPro" id="IPR041490">
    <property type="entry name" value="KstR2_TetR_C"/>
</dbReference>
<feature type="DNA-binding region" description="H-T-H motif" evidence="4">
    <location>
        <begin position="30"/>
        <end position="49"/>
    </location>
</feature>
<dbReference type="InterPro" id="IPR009057">
    <property type="entry name" value="Homeodomain-like_sf"/>
</dbReference>
<dbReference type="STRING" id="46679.SAMN05216202_2152"/>
<keyword evidence="3" id="KW-0804">Transcription</keyword>
<evidence type="ECO:0000313" key="6">
    <source>
        <dbReference type="EMBL" id="SDU95247.1"/>
    </source>
</evidence>
<evidence type="ECO:0000256" key="2">
    <source>
        <dbReference type="ARBA" id="ARBA00023125"/>
    </source>
</evidence>
<dbReference type="PROSITE" id="PS50977">
    <property type="entry name" value="HTH_TETR_2"/>
    <property type="match status" value="1"/>
</dbReference>
<evidence type="ECO:0000313" key="7">
    <source>
        <dbReference type="Proteomes" id="UP000198600"/>
    </source>
</evidence>
<dbReference type="Pfam" id="PF17932">
    <property type="entry name" value="TetR_C_24"/>
    <property type="match status" value="1"/>
</dbReference>
<evidence type="ECO:0000256" key="3">
    <source>
        <dbReference type="ARBA" id="ARBA00023163"/>
    </source>
</evidence>